<protein>
    <submittedName>
        <fullName evidence="4">Tetratricopeptide TPR_1 repeat-containing protein</fullName>
    </submittedName>
</protein>
<reference evidence="4 5" key="1">
    <citation type="journal article" date="2011" name="Stand. Genomic Sci.">
        <title>Complete genome sequence of Haliscomenobacter hydrossis type strain (O).</title>
        <authorList>
            <consortium name="US DOE Joint Genome Institute (JGI-PGF)"/>
            <person name="Daligault H."/>
            <person name="Lapidus A."/>
            <person name="Zeytun A."/>
            <person name="Nolan M."/>
            <person name="Lucas S."/>
            <person name="Del Rio T.G."/>
            <person name="Tice H."/>
            <person name="Cheng J.F."/>
            <person name="Tapia R."/>
            <person name="Han C."/>
            <person name="Goodwin L."/>
            <person name="Pitluck S."/>
            <person name="Liolios K."/>
            <person name="Pagani I."/>
            <person name="Ivanova N."/>
            <person name="Huntemann M."/>
            <person name="Mavromatis K."/>
            <person name="Mikhailova N."/>
            <person name="Pati A."/>
            <person name="Chen A."/>
            <person name="Palaniappan K."/>
            <person name="Land M."/>
            <person name="Hauser L."/>
            <person name="Brambilla E.M."/>
            <person name="Rohde M."/>
            <person name="Verbarg S."/>
            <person name="Goker M."/>
            <person name="Bristow J."/>
            <person name="Eisen J.A."/>
            <person name="Markowitz V."/>
            <person name="Hugenholtz P."/>
            <person name="Kyrpides N.C."/>
            <person name="Klenk H.P."/>
            <person name="Woyke T."/>
        </authorList>
    </citation>
    <scope>NUCLEOTIDE SEQUENCE [LARGE SCALE GENOMIC DNA]</scope>
    <source>
        <strain evidence="5">ATCC 27775 / DSM 1100 / LMG 10767 / O</strain>
    </source>
</reference>
<feature type="chain" id="PRO_5003312175" evidence="3">
    <location>
        <begin position="21"/>
        <end position="1046"/>
    </location>
</feature>
<feature type="repeat" description="TPR" evidence="1">
    <location>
        <begin position="673"/>
        <end position="706"/>
    </location>
</feature>
<dbReference type="KEGG" id="hhy:Halhy_5706"/>
<dbReference type="PROSITE" id="PS50005">
    <property type="entry name" value="TPR"/>
    <property type="match status" value="3"/>
</dbReference>
<dbReference type="EMBL" id="CP002691">
    <property type="protein sequence ID" value="AEE53529.1"/>
    <property type="molecule type" value="Genomic_DNA"/>
</dbReference>
<dbReference type="Pfam" id="PF13181">
    <property type="entry name" value="TPR_8"/>
    <property type="match status" value="1"/>
</dbReference>
<dbReference type="PANTHER" id="PTHR12558">
    <property type="entry name" value="CELL DIVISION CYCLE 16,23,27"/>
    <property type="match status" value="1"/>
</dbReference>
<dbReference type="STRING" id="760192.Halhy_5706"/>
<dbReference type="SUPFAM" id="SSF48452">
    <property type="entry name" value="TPR-like"/>
    <property type="match status" value="6"/>
</dbReference>
<keyword evidence="5" id="KW-1185">Reference proteome</keyword>
<gene>
    <name evidence="4" type="ordered locus">Halhy_5706</name>
</gene>
<feature type="region of interest" description="Disordered" evidence="2">
    <location>
        <begin position="1027"/>
        <end position="1046"/>
    </location>
</feature>
<evidence type="ECO:0000256" key="2">
    <source>
        <dbReference type="SAM" id="MobiDB-lite"/>
    </source>
</evidence>
<evidence type="ECO:0000256" key="3">
    <source>
        <dbReference type="SAM" id="SignalP"/>
    </source>
</evidence>
<evidence type="ECO:0000256" key="1">
    <source>
        <dbReference type="PROSITE-ProRule" id="PRU00339"/>
    </source>
</evidence>
<dbReference type="Proteomes" id="UP000008461">
    <property type="component" value="Chromosome"/>
</dbReference>
<keyword evidence="3" id="KW-0732">Signal</keyword>
<name>F4KVV4_HALH1</name>
<feature type="repeat" description="TPR" evidence="1">
    <location>
        <begin position="108"/>
        <end position="141"/>
    </location>
</feature>
<dbReference type="InterPro" id="IPR019734">
    <property type="entry name" value="TPR_rpt"/>
</dbReference>
<feature type="repeat" description="TPR" evidence="1">
    <location>
        <begin position="563"/>
        <end position="596"/>
    </location>
</feature>
<sequence>MTKKVLLLPLLLLSFLSLWGQQTAVYTEANRAFKRGVTLYEQGVLAKAKREFQKAIDLTLPINETAAESFRTRAALYMAKCAVELRLKEGEVMTMDFIRSFRPDPEYQEALMDMGNYYFNVGEYAKSLEFYNEVPTLGMSKGALTQMRFRQGYSNFALKEFNLAKSFFRDVIAEADGDYYAPSNYYMGLSSFFEQDYAQAASSLQIVENNPTYRPYIPFYLTQILFAQKKYQDVIAYAEPKANDKGIRDLKEIQQLVGQSYFELGNYQRALPYLEYYQENSKKLREEELYQIGYTQYQTGNFQKAIQTLRPLSGAESPIGQNAMFYLADCYLKVGQKNNALNALAAAKRLNFDPLIKEEASFNYAKLAYELNQPREAVATLQDFAPNSRYYQDAQRLLADVLLNYRDYQQSLEIINDVRRRNGGGLPPQMQATYQKVAVNRGMQLLQNNENQAAREILQKSLENPIDLSVQAVALFWLGDVAHREKNYQESAQYMDRFLGLTRSISNLPEESSVATANYIQGYNLIKQDNYERARGFFQAAVDGINRNRGQYRNDKIANNVLGDATLRLGDSYFKFNQYDNALRYYNEAIDRKSANFDYAIYQKAIIEGLRGRRTEEIVSLERLTRDFPGSEFADDALLRIGQTYQEIGRSNDAIPHLQNLVTKYRGKSPLVNQGFLALGLINYNAGNYDGAINYYKQVFKNSPEPTEANLARASLEEIYVKDLGKPGEYFAFLETIPGYKVDNLKRDSVNFRAAEIKYENGDYPRAIEGYTSYIRSFPQGLYLSTAYYHRGDAYVATQQYSLALKDYDWLILQGAGKNYAKALEKGAVIAYNSELDFNKAFRYYSDLEKATTDENLIFEAQLGAMRSAYRAGNKAAVASLAQKVASNPRANASQIATANFYIGKQAFDNNDFTNAIPALQKVIQTSDNEQTAEARYLIAFINYKQRNLDRAQQLCLEANQKSSAYPFWVAKSVLLLADVFADKGDLYNAKAVLEALLENFDDDKDVVNTAKTRLAQINKQIEASSPLNKTPESNVLEFQKSGGGR</sequence>
<dbReference type="eggNOG" id="COG1729">
    <property type="taxonomic scope" value="Bacteria"/>
</dbReference>
<evidence type="ECO:0000313" key="4">
    <source>
        <dbReference type="EMBL" id="AEE53529.1"/>
    </source>
</evidence>
<dbReference type="PANTHER" id="PTHR12558:SF13">
    <property type="entry name" value="CELL DIVISION CYCLE PROTEIN 27 HOMOLOG"/>
    <property type="match status" value="1"/>
</dbReference>
<evidence type="ECO:0000313" key="5">
    <source>
        <dbReference type="Proteomes" id="UP000008461"/>
    </source>
</evidence>
<dbReference type="HOGENOM" id="CLU_011828_0_0_10"/>
<feature type="signal peptide" evidence="3">
    <location>
        <begin position="1"/>
        <end position="20"/>
    </location>
</feature>
<keyword evidence="1" id="KW-0802">TPR repeat</keyword>
<dbReference type="InterPro" id="IPR011990">
    <property type="entry name" value="TPR-like_helical_dom_sf"/>
</dbReference>
<reference key="2">
    <citation type="submission" date="2011-04" db="EMBL/GenBank/DDBJ databases">
        <title>Complete sequence of chromosome of Haliscomenobacter hydrossis DSM 1100.</title>
        <authorList>
            <consortium name="US DOE Joint Genome Institute (JGI-PGF)"/>
            <person name="Lucas S."/>
            <person name="Han J."/>
            <person name="Lapidus A."/>
            <person name="Bruce D."/>
            <person name="Goodwin L."/>
            <person name="Pitluck S."/>
            <person name="Peters L."/>
            <person name="Kyrpides N."/>
            <person name="Mavromatis K."/>
            <person name="Ivanova N."/>
            <person name="Ovchinnikova G."/>
            <person name="Pagani I."/>
            <person name="Daligault H."/>
            <person name="Detter J.C."/>
            <person name="Han C."/>
            <person name="Land M."/>
            <person name="Hauser L."/>
            <person name="Markowitz V."/>
            <person name="Cheng J.-F."/>
            <person name="Hugenholtz P."/>
            <person name="Woyke T."/>
            <person name="Wu D."/>
            <person name="Verbarg S."/>
            <person name="Frueling A."/>
            <person name="Brambilla E."/>
            <person name="Klenk H.-P."/>
            <person name="Eisen J.A."/>
        </authorList>
    </citation>
    <scope>NUCLEOTIDE SEQUENCE</scope>
    <source>
        <strain>DSM 1100</strain>
    </source>
</reference>
<organism evidence="4 5">
    <name type="scientific">Haliscomenobacter hydrossis (strain ATCC 27775 / DSM 1100 / LMG 10767 / O)</name>
    <dbReference type="NCBI Taxonomy" id="760192"/>
    <lineage>
        <taxon>Bacteria</taxon>
        <taxon>Pseudomonadati</taxon>
        <taxon>Bacteroidota</taxon>
        <taxon>Saprospiria</taxon>
        <taxon>Saprospirales</taxon>
        <taxon>Haliscomenobacteraceae</taxon>
        <taxon>Haliscomenobacter</taxon>
    </lineage>
</organism>
<dbReference type="eggNOG" id="COG0457">
    <property type="taxonomic scope" value="Bacteria"/>
</dbReference>
<proteinExistence type="predicted"/>
<dbReference type="Gene3D" id="1.25.40.10">
    <property type="entry name" value="Tetratricopeptide repeat domain"/>
    <property type="match status" value="8"/>
</dbReference>
<dbReference type="Pfam" id="PF13432">
    <property type="entry name" value="TPR_16"/>
    <property type="match status" value="4"/>
</dbReference>
<dbReference type="Pfam" id="PF13174">
    <property type="entry name" value="TPR_6"/>
    <property type="match status" value="1"/>
</dbReference>
<dbReference type="AlphaFoldDB" id="F4KVV4"/>
<accession>F4KVV4</accession>
<dbReference type="SMART" id="SM00028">
    <property type="entry name" value="TPR"/>
    <property type="match status" value="9"/>
</dbReference>